<dbReference type="CDD" id="cd08420">
    <property type="entry name" value="PBP2_CysL_like"/>
    <property type="match status" value="1"/>
</dbReference>
<dbReference type="GO" id="GO:0000976">
    <property type="term" value="F:transcription cis-regulatory region binding"/>
    <property type="evidence" value="ECO:0007669"/>
    <property type="project" value="TreeGrafter"/>
</dbReference>
<protein>
    <submittedName>
        <fullName evidence="6">LysR family transcriptional regulator</fullName>
    </submittedName>
</protein>
<keyword evidence="3" id="KW-0238">DNA-binding</keyword>
<dbReference type="Pfam" id="PF00126">
    <property type="entry name" value="HTH_1"/>
    <property type="match status" value="1"/>
</dbReference>
<dbReference type="EMBL" id="NHOO01000001">
    <property type="protein sequence ID" value="OVE50509.1"/>
    <property type="molecule type" value="Genomic_DNA"/>
</dbReference>
<keyword evidence="7" id="KW-1185">Reference proteome</keyword>
<dbReference type="Gene3D" id="1.10.10.10">
    <property type="entry name" value="Winged helix-like DNA-binding domain superfamily/Winged helix DNA-binding domain"/>
    <property type="match status" value="1"/>
</dbReference>
<comment type="caution">
    <text evidence="6">The sequence shown here is derived from an EMBL/GenBank/DDBJ whole genome shotgun (WGS) entry which is preliminary data.</text>
</comment>
<name>A0A202BGB2_CHRVL</name>
<dbReference type="RefSeq" id="WP_081527051.1">
    <property type="nucleotide sequence ID" value="NZ_CP050992.1"/>
</dbReference>
<gene>
    <name evidence="6" type="ORF">CBW21_00515</name>
</gene>
<evidence type="ECO:0000256" key="2">
    <source>
        <dbReference type="ARBA" id="ARBA00023015"/>
    </source>
</evidence>
<dbReference type="GO" id="GO:0003700">
    <property type="term" value="F:DNA-binding transcription factor activity"/>
    <property type="evidence" value="ECO:0007669"/>
    <property type="project" value="InterPro"/>
</dbReference>
<dbReference type="GeneID" id="66365338"/>
<sequence length="293" mass="31923">MSLRISLRELEVFVAVAELGTVTRAAERVALTQSAASQALDKLEQGLDAKLFDRVGRRLLINEHGRLLLPRARALLDAAAEVQDLFQGGELALRIGASTTIANYLLPPLLAAFRKEWPQARLELEVANTRDIVEAVAAFRVDFGLIEGPCHHPELLAHGWRQDELIVFAAADHPLAGRKVGLDELADAPWILREAGSGTREEVERVLLPHLNRLAIGMELGHSEAIKHAVAAGLGVSCLSRHVAADLLAAGTIVEVDADLPRLTRTLYRIQHRDKAIGRGMAAFSEKLQLGWG</sequence>
<evidence type="ECO:0000313" key="6">
    <source>
        <dbReference type="EMBL" id="OVE50509.1"/>
    </source>
</evidence>
<evidence type="ECO:0000313" key="7">
    <source>
        <dbReference type="Proteomes" id="UP000196342"/>
    </source>
</evidence>
<dbReference type="InterPro" id="IPR000847">
    <property type="entry name" value="LysR_HTH_N"/>
</dbReference>
<dbReference type="AlphaFoldDB" id="A0A202BGB2"/>
<dbReference type="PRINTS" id="PR00039">
    <property type="entry name" value="HTHLYSR"/>
</dbReference>
<dbReference type="Proteomes" id="UP000196342">
    <property type="component" value="Unassembled WGS sequence"/>
</dbReference>
<dbReference type="InterPro" id="IPR036388">
    <property type="entry name" value="WH-like_DNA-bd_sf"/>
</dbReference>
<keyword evidence="2" id="KW-0805">Transcription regulation</keyword>
<dbReference type="InterPro" id="IPR005119">
    <property type="entry name" value="LysR_subst-bd"/>
</dbReference>
<dbReference type="FunFam" id="1.10.10.10:FF:000001">
    <property type="entry name" value="LysR family transcriptional regulator"/>
    <property type="match status" value="1"/>
</dbReference>
<dbReference type="InterPro" id="IPR036390">
    <property type="entry name" value="WH_DNA-bd_sf"/>
</dbReference>
<evidence type="ECO:0000259" key="5">
    <source>
        <dbReference type="PROSITE" id="PS50931"/>
    </source>
</evidence>
<accession>A0A202BGB2</accession>
<dbReference type="Gene3D" id="3.40.190.290">
    <property type="match status" value="1"/>
</dbReference>
<dbReference type="SUPFAM" id="SSF53850">
    <property type="entry name" value="Periplasmic binding protein-like II"/>
    <property type="match status" value="1"/>
</dbReference>
<organism evidence="6 7">
    <name type="scientific">Chromobacterium violaceum</name>
    <dbReference type="NCBI Taxonomy" id="536"/>
    <lineage>
        <taxon>Bacteria</taxon>
        <taxon>Pseudomonadati</taxon>
        <taxon>Pseudomonadota</taxon>
        <taxon>Betaproteobacteria</taxon>
        <taxon>Neisseriales</taxon>
        <taxon>Chromobacteriaceae</taxon>
        <taxon>Chromobacterium</taxon>
    </lineage>
</organism>
<reference evidence="6 7" key="1">
    <citation type="submission" date="2017-05" db="EMBL/GenBank/DDBJ databases">
        <title>Chromobacterium violaceum GHPS1 isolated from Hydrocarbon polluted soil in French Guiana display an awesome secondary metabolite arsenal and a battery of drug and heavy-metal-resistance and detoxification of xenobiotics proteins.</title>
        <authorList>
            <person name="Belbahri L."/>
        </authorList>
    </citation>
    <scope>NUCLEOTIDE SEQUENCE [LARGE SCALE GENOMIC DNA]</scope>
    <source>
        <strain evidence="6 7">GHPS1</strain>
    </source>
</reference>
<proteinExistence type="inferred from homology"/>
<dbReference type="Pfam" id="PF03466">
    <property type="entry name" value="LysR_substrate"/>
    <property type="match status" value="1"/>
</dbReference>
<dbReference type="PROSITE" id="PS50931">
    <property type="entry name" value="HTH_LYSR"/>
    <property type="match status" value="1"/>
</dbReference>
<dbReference type="SUPFAM" id="SSF46785">
    <property type="entry name" value="Winged helix' DNA-binding domain"/>
    <property type="match status" value="1"/>
</dbReference>
<evidence type="ECO:0000256" key="1">
    <source>
        <dbReference type="ARBA" id="ARBA00009437"/>
    </source>
</evidence>
<dbReference type="PANTHER" id="PTHR30126">
    <property type="entry name" value="HTH-TYPE TRANSCRIPTIONAL REGULATOR"/>
    <property type="match status" value="1"/>
</dbReference>
<dbReference type="NCBIfam" id="NF008095">
    <property type="entry name" value="PRK10837.1"/>
    <property type="match status" value="1"/>
</dbReference>
<evidence type="ECO:0000256" key="3">
    <source>
        <dbReference type="ARBA" id="ARBA00023125"/>
    </source>
</evidence>
<comment type="similarity">
    <text evidence="1">Belongs to the LysR transcriptional regulatory family.</text>
</comment>
<feature type="domain" description="HTH lysR-type" evidence="5">
    <location>
        <begin position="5"/>
        <end position="62"/>
    </location>
</feature>
<dbReference type="PANTHER" id="PTHR30126:SF94">
    <property type="entry name" value="LYSR FAMILY TRANSCRIPTIONAL REGULATOR"/>
    <property type="match status" value="1"/>
</dbReference>
<evidence type="ECO:0000256" key="4">
    <source>
        <dbReference type="ARBA" id="ARBA00023163"/>
    </source>
</evidence>
<keyword evidence="4" id="KW-0804">Transcription</keyword>